<dbReference type="GO" id="GO:0050684">
    <property type="term" value="P:regulation of mRNA processing"/>
    <property type="evidence" value="ECO:0007669"/>
    <property type="project" value="TreeGrafter"/>
</dbReference>
<keyword evidence="1" id="KW-0547">Nucleotide-binding</keyword>
<evidence type="ECO:0000313" key="7">
    <source>
        <dbReference type="EMBL" id="CEF62150.1"/>
    </source>
</evidence>
<sequence length="1161" mass="132966">MMKKNEPVPFYYPGSKKPIYDAKAEAEMDAIIVCGKKACKTNSLSVLNEILNRQGKKDVEIDCKVKMTTESVTFYCNASVQLTVNGPKYSGYSENEERDAAYNFCAYQILKKIYDGPEKNLKLCNFGTAKKGDKTPRQTIIYAPTETEIVKILGKEVTEENAKSLLNQVLAKEGQTSAVFDYDVVPGGRPLRFKTNLNVSLESSGKKYSVEKITSSKRTGAIECAMDVLKQMAKEGEYVVRDRKRERKIGLTKATVEILDDPDLYNDIESFFKWMQIELPKFDVDSKEPVIISPPSILDLEKEPEDRNRDYGIIYEDQVMCEWFPPRPNYNCWLGCTLSSNNKWWNKGLYEISQELLYLETKKKINVKMEEMRQKLPIFAKKSQIIESSERYQVTLIKSNTGSGKSTQVAQILQKHYISTYRGGEFNCIITQPRRLSAISLAKRVAEERGETLGQSVGYCVRFDKVDPRPFGSILFGTVGTILRKLSSGFRGISHIIVDEVHERTLDTDFLLIILKQMMCKYSNLRVILMSATVDTAQFEKYLYGINVIELGGTSYEVQEMYLDEFIQYYEYVPKDFNKPEDFDTDQEKWSFNNINDQTIVSPIAKYIANCIERNEEFPYDVIVQMIKESAKVMYETGEYGSILIFVPGWAEITTCINRLEESEENEVYWSLPLHSNLTTEEQNRVFQSPPDGKIKVIVSTNIAESSITVDDVLYIIDSCKQKMQMRHHDSAAAVFRIGWASKDCMEQRKGRAGRVRPGYCYRLVTKELWNSLQQQSEAEIKTAPLHSTILDIKALGLGDSKNFLQHSMEDIDDKNISESEEYLMQLSALDKNCKLTYIGGIMQRLPFTPDTAKCIITAILFGVVDSISIISGNYGSSNSLYTNTCDPNEIADFILKLCGDFISDHVIPLMAVKESIRSERTYSYDTNIYEYISESALNYLYKVRSQIFTLLKEQFHDCSFNDYGLINNESSCSTMHVIIALLVKSYYPNVAYQNKKRNFLDMDGFKMTAHKCSVISLDKENFENRSPFLIYSQKIITTFAMFKECSVVSPLHILLFGSSKVIYCGGRQIRLDDCYTFEMNPKLAQMILHLKIIIDELLQSLCAKRQLNEKEQAMKHFIRNLIERITTMAYKINDKTFEKIKLDSPTKVDFTIIGGTTNWM</sequence>
<dbReference type="PANTHER" id="PTHR18934">
    <property type="entry name" value="ATP-DEPENDENT RNA HELICASE"/>
    <property type="match status" value="1"/>
</dbReference>
<dbReference type="Gene3D" id="3.40.50.300">
    <property type="entry name" value="P-loop containing nucleotide triphosphate hydrolases"/>
    <property type="match status" value="2"/>
</dbReference>
<proteinExistence type="predicted"/>
<gene>
    <name evidence="7 9 10" type="ORF">SRAE_1000042400</name>
</gene>
<dbReference type="Proteomes" id="UP000035682">
    <property type="component" value="Unplaced"/>
</dbReference>
<dbReference type="GO" id="GO:0005730">
    <property type="term" value="C:nucleolus"/>
    <property type="evidence" value="ECO:0007669"/>
    <property type="project" value="TreeGrafter"/>
</dbReference>
<dbReference type="InterPro" id="IPR011709">
    <property type="entry name" value="DEAD-box_helicase_OB_fold"/>
</dbReference>
<dbReference type="Pfam" id="PF00271">
    <property type="entry name" value="Helicase_C"/>
    <property type="match status" value="1"/>
</dbReference>
<dbReference type="PROSITE" id="PS51192">
    <property type="entry name" value="HELICASE_ATP_BIND_1"/>
    <property type="match status" value="1"/>
</dbReference>
<dbReference type="Pfam" id="PF00270">
    <property type="entry name" value="DEAD"/>
    <property type="match status" value="1"/>
</dbReference>
<reference evidence="7 8" key="1">
    <citation type="submission" date="2014-09" db="EMBL/GenBank/DDBJ databases">
        <authorList>
            <person name="Martin A.A."/>
        </authorList>
    </citation>
    <scope>NUCLEOTIDE SEQUENCE</scope>
    <source>
        <strain evidence="8">ED321</strain>
        <strain evidence="7">ED321 Heterogonic</strain>
    </source>
</reference>
<evidence type="ECO:0000259" key="5">
    <source>
        <dbReference type="PROSITE" id="PS51192"/>
    </source>
</evidence>
<protein>
    <submittedName>
        <fullName evidence="7 9">Uncharacterized protein</fullName>
    </submittedName>
</protein>
<dbReference type="eggNOG" id="KOG0921">
    <property type="taxonomic scope" value="Eukaryota"/>
</dbReference>
<dbReference type="GO" id="GO:0043138">
    <property type="term" value="F:3'-5' DNA helicase activity"/>
    <property type="evidence" value="ECO:0007669"/>
    <property type="project" value="TreeGrafter"/>
</dbReference>
<dbReference type="InterPro" id="IPR002464">
    <property type="entry name" value="DNA/RNA_helicase_DEAH_CS"/>
</dbReference>
<evidence type="ECO:0000313" key="8">
    <source>
        <dbReference type="Proteomes" id="UP000035682"/>
    </source>
</evidence>
<dbReference type="GO" id="GO:0045944">
    <property type="term" value="P:positive regulation of transcription by RNA polymerase II"/>
    <property type="evidence" value="ECO:0007669"/>
    <property type="project" value="TreeGrafter"/>
</dbReference>
<dbReference type="SUPFAM" id="SSF52540">
    <property type="entry name" value="P-loop containing nucleoside triphosphate hydrolases"/>
    <property type="match status" value="1"/>
</dbReference>
<name>A0A090KXC5_STRRB</name>
<dbReference type="EMBL" id="LN609528">
    <property type="protein sequence ID" value="CEF62150.1"/>
    <property type="molecule type" value="Genomic_DNA"/>
</dbReference>
<dbReference type="Pfam" id="PF07717">
    <property type="entry name" value="OB_NTP_bind"/>
    <property type="match status" value="1"/>
</dbReference>
<dbReference type="RefSeq" id="XP_024501352.1">
    <property type="nucleotide sequence ID" value="XM_024647256.1"/>
</dbReference>
<dbReference type="GeneID" id="36374515"/>
<dbReference type="PROSITE" id="PS51194">
    <property type="entry name" value="HELICASE_CTER"/>
    <property type="match status" value="1"/>
</dbReference>
<dbReference type="PROSITE" id="PS00690">
    <property type="entry name" value="DEAH_ATP_HELICASE"/>
    <property type="match status" value="1"/>
</dbReference>
<dbReference type="GO" id="GO:0003723">
    <property type="term" value="F:RNA binding"/>
    <property type="evidence" value="ECO:0007669"/>
    <property type="project" value="TreeGrafter"/>
</dbReference>
<dbReference type="GO" id="GO:0016887">
    <property type="term" value="F:ATP hydrolysis activity"/>
    <property type="evidence" value="ECO:0007669"/>
    <property type="project" value="TreeGrafter"/>
</dbReference>
<evidence type="ECO:0000256" key="1">
    <source>
        <dbReference type="ARBA" id="ARBA00022741"/>
    </source>
</evidence>
<dbReference type="CTD" id="36374515"/>
<dbReference type="Gene3D" id="3.30.160.20">
    <property type="match status" value="1"/>
</dbReference>
<dbReference type="GO" id="GO:0003724">
    <property type="term" value="F:RNA helicase activity"/>
    <property type="evidence" value="ECO:0007669"/>
    <property type="project" value="TreeGrafter"/>
</dbReference>
<keyword evidence="2" id="KW-0378">Hydrolase</keyword>
<dbReference type="OrthoDB" id="5600252at2759"/>
<dbReference type="WormBase" id="SRAE_1000042400">
    <property type="protein sequence ID" value="SRP00536"/>
    <property type="gene ID" value="WBGene00257020"/>
</dbReference>
<dbReference type="CDD" id="cd18791">
    <property type="entry name" value="SF2_C_RHA"/>
    <property type="match status" value="1"/>
</dbReference>
<organism evidence="7">
    <name type="scientific">Strongyloides ratti</name>
    <name type="common">Parasitic roundworm</name>
    <dbReference type="NCBI Taxonomy" id="34506"/>
    <lineage>
        <taxon>Eukaryota</taxon>
        <taxon>Metazoa</taxon>
        <taxon>Ecdysozoa</taxon>
        <taxon>Nematoda</taxon>
        <taxon>Chromadorea</taxon>
        <taxon>Rhabditida</taxon>
        <taxon>Tylenchina</taxon>
        <taxon>Panagrolaimomorpha</taxon>
        <taxon>Strongyloidoidea</taxon>
        <taxon>Strongyloididae</taxon>
        <taxon>Strongyloides</taxon>
    </lineage>
</organism>
<evidence type="ECO:0000313" key="9">
    <source>
        <dbReference type="WBParaSite" id="SRAE_1000042400.1"/>
    </source>
</evidence>
<dbReference type="STRING" id="34506.A0A090KXC5"/>
<dbReference type="SMART" id="SM00487">
    <property type="entry name" value="DEXDc"/>
    <property type="match status" value="1"/>
</dbReference>
<dbReference type="InterPro" id="IPR014001">
    <property type="entry name" value="Helicase_ATP-bd"/>
</dbReference>
<dbReference type="PANTHER" id="PTHR18934:SF119">
    <property type="entry name" value="ATP-DEPENDENT RNA HELICASE A"/>
    <property type="match status" value="1"/>
</dbReference>
<feature type="domain" description="Helicase C-terminal" evidence="6">
    <location>
        <begin position="622"/>
        <end position="797"/>
    </location>
</feature>
<evidence type="ECO:0000259" key="6">
    <source>
        <dbReference type="PROSITE" id="PS51194"/>
    </source>
</evidence>
<dbReference type="AlphaFoldDB" id="A0A090KXC5"/>
<dbReference type="Gene3D" id="1.20.120.1080">
    <property type="match status" value="1"/>
</dbReference>
<evidence type="ECO:0000256" key="3">
    <source>
        <dbReference type="ARBA" id="ARBA00022806"/>
    </source>
</evidence>
<keyword evidence="4" id="KW-0067">ATP-binding</keyword>
<dbReference type="SMART" id="SM00490">
    <property type="entry name" value="HELICc"/>
    <property type="match status" value="1"/>
</dbReference>
<evidence type="ECO:0000256" key="4">
    <source>
        <dbReference type="ARBA" id="ARBA00022840"/>
    </source>
</evidence>
<dbReference type="WBParaSite" id="SRAE_1000042400.1">
    <property type="protein sequence ID" value="SRAE_1000042400.1"/>
    <property type="gene ID" value="WBGene00257020"/>
</dbReference>
<reference evidence="9" key="2">
    <citation type="submission" date="2020-12" db="UniProtKB">
        <authorList>
            <consortium name="WormBaseParasite"/>
        </authorList>
    </citation>
    <scope>IDENTIFICATION</scope>
</reference>
<evidence type="ECO:0000256" key="2">
    <source>
        <dbReference type="ARBA" id="ARBA00022801"/>
    </source>
</evidence>
<keyword evidence="8" id="KW-1185">Reference proteome</keyword>
<dbReference type="OMA" id="ANWNTWH"/>
<dbReference type="InterPro" id="IPR001650">
    <property type="entry name" value="Helicase_C-like"/>
</dbReference>
<dbReference type="GO" id="GO:0005524">
    <property type="term" value="F:ATP binding"/>
    <property type="evidence" value="ECO:0007669"/>
    <property type="project" value="UniProtKB-KW"/>
</dbReference>
<dbReference type="GO" id="GO:1990904">
    <property type="term" value="C:ribonucleoprotein complex"/>
    <property type="evidence" value="ECO:0007669"/>
    <property type="project" value="TreeGrafter"/>
</dbReference>
<dbReference type="InterPro" id="IPR027417">
    <property type="entry name" value="P-loop_NTPase"/>
</dbReference>
<evidence type="ECO:0000313" key="10">
    <source>
        <dbReference type="WormBase" id="SRAE_1000042400"/>
    </source>
</evidence>
<accession>A0A090KXC5</accession>
<keyword evidence="3" id="KW-0347">Helicase</keyword>
<feature type="domain" description="Helicase ATP-binding" evidence="5">
    <location>
        <begin position="386"/>
        <end position="552"/>
    </location>
</feature>
<dbReference type="InterPro" id="IPR011545">
    <property type="entry name" value="DEAD/DEAH_box_helicase_dom"/>
</dbReference>